<feature type="compositionally biased region" description="Basic and acidic residues" evidence="1">
    <location>
        <begin position="134"/>
        <end position="159"/>
    </location>
</feature>
<feature type="compositionally biased region" description="Basic and acidic residues" evidence="1">
    <location>
        <begin position="477"/>
        <end position="489"/>
    </location>
</feature>
<keyword evidence="3" id="KW-1185">Reference proteome</keyword>
<feature type="compositionally biased region" description="Basic and acidic residues" evidence="1">
    <location>
        <begin position="260"/>
        <end position="291"/>
    </location>
</feature>
<protein>
    <submittedName>
        <fullName evidence="2">Uncharacterized protein</fullName>
    </submittedName>
</protein>
<sequence>MDFLALPRRDLQALCKRNGVRANMTNAAMAEALAALPTVDGIGEYVKEPVTVPAPEVKAAAAADEQQREKLGSPLPRGRRVTVKAVQTDGGKEDEKRESAKEDAPALAVGRRGPSRRARPAPVVASSVAVPVGKAEEAEDKQGGSKEEDRRREANKEDPPAPVVGRRAASRRARPELAAESAAAGAVEEQRKQDGSPTPRGRRGAVKSSEPIRPDDCEKEEKELMREAGTDGAPALGVGRRGASRRARPAPALAEPAGKVTEEEKAPPIPRDRHVKLNDDKEDTKAATKPEGEEDAPALGVGHRGACRRVRRAPAVSGKVAAEAEPRALIPRGHGVPVKSPEVTRLDDSEDEEKEDTKPDEKDDEAPAIGVGRRGASQRAPAPADSPATRRRAATSKAEAVGVTEEAVPMRATRHRKPTMKAAAVAEEKALPKATRRKAVKKTISQQEEQENPQEAVPAPVSDVGCDNPEDPEEDSGPQKREQKQKDEDVVIIEDEILMEENPAQELLVTNQESMDHSTLQGQQVGVENCPAPSASQEDSPIMGLVSMATEQAAEKDECANFQDGKGSCGSLDKGVSDKNHDAGEEIEKLSIIQGLQASPTEDHIEEVVTDDANHESEMRNFNEVLHGTEETSEANAEDDIVSQDKEDITIDELQADLADGSVLVHCSGNIKLFVEEETNEVNTEDGVSFQEKGDVAVDMALPDTVAEAIPSGCSIDISCVEVEKAGYITSEMSESPAALDEDGEVTNLYADICHADKPSEVVIGDSVSQVTVPDSKVVQEEKVVVITDEMPWSTAAMHEDVEEDQFQTIFIHAADSLPEVKMIDYEVEEKTSMIIDEQQQSTVTIDEDVVDNHLETDVVHADEHKEAVTIDEVPESTGTDGEVLEEDKAAVITEEVPQSTGKMDEHEEEDQFQTAFVHDDQVVTADSVPDLKITGCEPIEDKTTLITDEKQQSTVTMDEDVVDDHFETDAVHADDHKKVVTADEVPELTGTDDEVVGEDKAVVTAEEVPQSTGTDEEVEEDQFQTFFVHAEQVLTSDSVSDLKITDCEEKTTLIIDEKQQSTVTMDEADVSDYSETDELKEVATDDKVPQLTGTEGEVVEEDKAVVITDEDDWKESAFTSDLPQELDVSEESKDRITPALVDDATESLSNSILTVEPAASIAADASVCKNSIEKNTTELVAMQDEKVVKVNKKSVDLYAFSLRQLKTKLKEGLNAKKNKEAKRVALARVDENVCRSHTKGQQQNLNLQQH</sequence>
<dbReference type="Gramene" id="TKW06297">
    <property type="protein sequence ID" value="TKW06297"/>
    <property type="gene ID" value="SEVIR_7G233700v2"/>
</dbReference>
<feature type="compositionally biased region" description="Low complexity" evidence="1">
    <location>
        <begin position="120"/>
        <end position="133"/>
    </location>
</feature>
<name>A0A4U6U7U6_SETVI</name>
<dbReference type="EMBL" id="CM016558">
    <property type="protein sequence ID" value="TKW06297.1"/>
    <property type="molecule type" value="Genomic_DNA"/>
</dbReference>
<organism evidence="2 3">
    <name type="scientific">Setaria viridis</name>
    <name type="common">Green bristlegrass</name>
    <name type="synonym">Setaria italica subsp. viridis</name>
    <dbReference type="NCBI Taxonomy" id="4556"/>
    <lineage>
        <taxon>Eukaryota</taxon>
        <taxon>Viridiplantae</taxon>
        <taxon>Streptophyta</taxon>
        <taxon>Embryophyta</taxon>
        <taxon>Tracheophyta</taxon>
        <taxon>Spermatophyta</taxon>
        <taxon>Magnoliopsida</taxon>
        <taxon>Liliopsida</taxon>
        <taxon>Poales</taxon>
        <taxon>Poaceae</taxon>
        <taxon>PACMAD clade</taxon>
        <taxon>Panicoideae</taxon>
        <taxon>Panicodae</taxon>
        <taxon>Paniceae</taxon>
        <taxon>Cenchrinae</taxon>
        <taxon>Setaria</taxon>
    </lineage>
</organism>
<evidence type="ECO:0000256" key="1">
    <source>
        <dbReference type="SAM" id="MobiDB-lite"/>
    </source>
</evidence>
<feature type="compositionally biased region" description="Basic and acidic residues" evidence="1">
    <location>
        <begin position="210"/>
        <end position="229"/>
    </location>
</feature>
<evidence type="ECO:0000313" key="2">
    <source>
        <dbReference type="EMBL" id="TKW06297.1"/>
    </source>
</evidence>
<dbReference type="PANTHER" id="PTHR33621:SF9">
    <property type="entry name" value="SAP DOMAIN-CONTAINING PROTEIN"/>
    <property type="match status" value="1"/>
</dbReference>
<accession>A0A4U6U7U6</accession>
<feature type="compositionally biased region" description="Basic and acidic residues" evidence="1">
    <location>
        <begin position="90"/>
        <end position="104"/>
    </location>
</feature>
<dbReference type="AlphaFoldDB" id="A0A4U6U7U6"/>
<gene>
    <name evidence="2" type="ORF">SEVIR_7G233700v2</name>
</gene>
<feature type="compositionally biased region" description="Low complexity" evidence="1">
    <location>
        <begin position="176"/>
        <end position="187"/>
    </location>
</feature>
<evidence type="ECO:0000313" key="3">
    <source>
        <dbReference type="Proteomes" id="UP000298652"/>
    </source>
</evidence>
<dbReference type="Proteomes" id="UP000298652">
    <property type="component" value="Chromosome 7"/>
</dbReference>
<feature type="region of interest" description="Disordered" evidence="1">
    <location>
        <begin position="60"/>
        <end position="490"/>
    </location>
</feature>
<dbReference type="OMA" id="TDCEEKT"/>
<reference evidence="2" key="1">
    <citation type="submission" date="2019-03" db="EMBL/GenBank/DDBJ databases">
        <title>WGS assembly of Setaria viridis.</title>
        <authorList>
            <person name="Huang P."/>
            <person name="Jenkins J."/>
            <person name="Grimwood J."/>
            <person name="Barry K."/>
            <person name="Healey A."/>
            <person name="Mamidi S."/>
            <person name="Sreedasyam A."/>
            <person name="Shu S."/>
            <person name="Feldman M."/>
            <person name="Wu J."/>
            <person name="Yu Y."/>
            <person name="Chen C."/>
            <person name="Johnson J."/>
            <person name="Rokhsar D."/>
            <person name="Baxter I."/>
            <person name="Schmutz J."/>
            <person name="Brutnell T."/>
            <person name="Kellogg E."/>
        </authorList>
    </citation>
    <scope>NUCLEOTIDE SEQUENCE [LARGE SCALE GENOMIC DNA]</scope>
</reference>
<proteinExistence type="predicted"/>
<feature type="compositionally biased region" description="Low complexity" evidence="1">
    <location>
        <begin position="249"/>
        <end position="258"/>
    </location>
</feature>
<dbReference type="PANTHER" id="PTHR33621">
    <property type="entry name" value="ASPARTIC/GLUTAMIC ACID-RICH PROTEIN"/>
    <property type="match status" value="1"/>
</dbReference>